<dbReference type="EMBL" id="JAYGJQ010000003">
    <property type="protein sequence ID" value="MEA9358320.1"/>
    <property type="molecule type" value="Genomic_DNA"/>
</dbReference>
<protein>
    <submittedName>
        <fullName evidence="4">Outer membrane beta-barrel protein</fullName>
    </submittedName>
</protein>
<reference evidence="4 5" key="1">
    <citation type="submission" date="2023-11" db="EMBL/GenBank/DDBJ databases">
        <title>A Novel Polar Bacteriovorax (B. antarcticus) Isolated from the Biocrust in Antarctica.</title>
        <authorList>
            <person name="Mun W."/>
            <person name="Choi S.Y."/>
            <person name="Mitchell R.J."/>
        </authorList>
    </citation>
    <scope>NUCLEOTIDE SEQUENCE [LARGE SCALE GENOMIC DNA]</scope>
    <source>
        <strain evidence="4 5">PP10</strain>
    </source>
</reference>
<gene>
    <name evidence="4" type="ORF">SHI21_18945</name>
</gene>
<name>A0ABU5W3E8_9BACT</name>
<dbReference type="Pfam" id="PF13505">
    <property type="entry name" value="OMP_b-brl"/>
    <property type="match status" value="1"/>
</dbReference>
<feature type="domain" description="Outer membrane protein beta-barrel" evidence="3">
    <location>
        <begin position="161"/>
        <end position="339"/>
    </location>
</feature>
<organism evidence="4 5">
    <name type="scientific">Bacteriovorax antarcticus</name>
    <dbReference type="NCBI Taxonomy" id="3088717"/>
    <lineage>
        <taxon>Bacteria</taxon>
        <taxon>Pseudomonadati</taxon>
        <taxon>Bdellovibrionota</taxon>
        <taxon>Bacteriovoracia</taxon>
        <taxon>Bacteriovoracales</taxon>
        <taxon>Bacteriovoracaceae</taxon>
        <taxon>Bacteriovorax</taxon>
    </lineage>
</organism>
<evidence type="ECO:0000256" key="2">
    <source>
        <dbReference type="SAM" id="SignalP"/>
    </source>
</evidence>
<proteinExistence type="predicted"/>
<dbReference type="RefSeq" id="WP_323578668.1">
    <property type="nucleotide sequence ID" value="NZ_JAYGJQ010000003.1"/>
</dbReference>
<feature type="chain" id="PRO_5046433728" evidence="2">
    <location>
        <begin position="34"/>
        <end position="371"/>
    </location>
</feature>
<comment type="caution">
    <text evidence="4">The sequence shown here is derived from an EMBL/GenBank/DDBJ whole genome shotgun (WGS) entry which is preliminary data.</text>
</comment>
<dbReference type="InterPro" id="IPR011250">
    <property type="entry name" value="OMP/PagP_B-barrel"/>
</dbReference>
<dbReference type="Proteomes" id="UP001302274">
    <property type="component" value="Unassembled WGS sequence"/>
</dbReference>
<dbReference type="SUPFAM" id="SSF56925">
    <property type="entry name" value="OMPA-like"/>
    <property type="match status" value="1"/>
</dbReference>
<feature type="signal peptide" evidence="2">
    <location>
        <begin position="1"/>
        <end position="33"/>
    </location>
</feature>
<keyword evidence="1 2" id="KW-0732">Signal</keyword>
<accession>A0ABU5W3E8</accession>
<sequence length="371" mass="40420">MKLRADNKRLTFMSLFLATALVAMSAHSTPVRAQDDVLDDAEDALANSDTLDMDQIDIEGRLSPSELMKRRREKLEERNKVMVEKKIEDIRVKQEIALTNKLQGAFNNSLNNLNEDKVQTVQAAPAPVAPAPVAPAPIIETRIVEVPAEPVKVEKNSKIIPQLGVSSVKGDRLDLETDLTIGLQAETMITPQVSVGMGIGYSTMKMTDVANAYSANNGGYYGNQSQYNNIYGAGGREMSLKKFTIEGNAKYFFTEDSMIKPYIGGGIAFNRSTLKYENQQTYNYGSYNFGNEDYGSSSVGGSLKLGAEVAFNDTVGANIEFAASKNISSGISKSSELNTTYNPDQGRLENVSKEIEDATSTSIQAGLVIKF</sequence>
<dbReference type="InterPro" id="IPR027385">
    <property type="entry name" value="Beta-barrel_OMP"/>
</dbReference>
<evidence type="ECO:0000313" key="4">
    <source>
        <dbReference type="EMBL" id="MEA9358320.1"/>
    </source>
</evidence>
<evidence type="ECO:0000259" key="3">
    <source>
        <dbReference type="Pfam" id="PF13505"/>
    </source>
</evidence>
<evidence type="ECO:0000256" key="1">
    <source>
        <dbReference type="ARBA" id="ARBA00022729"/>
    </source>
</evidence>
<dbReference type="Gene3D" id="2.40.160.20">
    <property type="match status" value="1"/>
</dbReference>
<evidence type="ECO:0000313" key="5">
    <source>
        <dbReference type="Proteomes" id="UP001302274"/>
    </source>
</evidence>
<keyword evidence="5" id="KW-1185">Reference proteome</keyword>